<dbReference type="RefSeq" id="WP_007047132.1">
    <property type="nucleotide sequence ID" value="NZ_GG704769.1"/>
</dbReference>
<protein>
    <recommendedName>
        <fullName evidence="4">BNR/Asp-box repeat protein</fullName>
    </recommendedName>
</protein>
<sequence length="324" mass="34798">MKRNLFLSAILPFSLAVALCACGSTPGESTPSEKTQSSVSQVQTDSAATGNKISIGNNFSIEAGTVLSDGSIYFVGREGADGFCAYVSTDDGDSWTKEELPWADQTVVGIKLRPDGFMLGMQGQQVVYAARGEDLKTADISALGAIDGISAVYPIDGDTFTVTGGRTETFVNEDGQEQETVHPLPFEDMVLKYDGSLVTQWGDGIAADQAGYYASDGKKLYYVDFETNECRSLDEAGQIDSYGVLATIKGSSFCRNGIFYYVDDQGIVAYDTTNNSESRIVTDTLAPFLQDDVSCVTLIVADHQAIAVAADLNSETQTVYRYEI</sequence>
<keyword evidence="1" id="KW-0732">Signal</keyword>
<dbReference type="EMBL" id="ACBY02000023">
    <property type="protein sequence ID" value="EFB75972.1"/>
    <property type="molecule type" value="Genomic_DNA"/>
</dbReference>
<name>D1PN37_9FIRM</name>
<organism evidence="2 3">
    <name type="scientific">Subdoligranulum variabile DSM 15176</name>
    <dbReference type="NCBI Taxonomy" id="411471"/>
    <lineage>
        <taxon>Bacteria</taxon>
        <taxon>Bacillati</taxon>
        <taxon>Bacillota</taxon>
        <taxon>Clostridia</taxon>
        <taxon>Eubacteriales</taxon>
        <taxon>Oscillospiraceae</taxon>
        <taxon>Subdoligranulum</taxon>
    </lineage>
</organism>
<feature type="chain" id="PRO_5003025036" description="BNR/Asp-box repeat protein" evidence="1">
    <location>
        <begin position="24"/>
        <end position="324"/>
    </location>
</feature>
<keyword evidence="3" id="KW-1185">Reference proteome</keyword>
<proteinExistence type="predicted"/>
<comment type="caution">
    <text evidence="2">The sequence shown here is derived from an EMBL/GenBank/DDBJ whole genome shotgun (WGS) entry which is preliminary data.</text>
</comment>
<evidence type="ECO:0000256" key="1">
    <source>
        <dbReference type="SAM" id="SignalP"/>
    </source>
</evidence>
<feature type="signal peptide" evidence="1">
    <location>
        <begin position="1"/>
        <end position="23"/>
    </location>
</feature>
<dbReference type="OrthoDB" id="9813892at2"/>
<reference evidence="2" key="1">
    <citation type="submission" date="2009-12" db="EMBL/GenBank/DDBJ databases">
        <authorList>
            <person name="Weinstock G."/>
            <person name="Sodergren E."/>
            <person name="Clifton S."/>
            <person name="Fulton L."/>
            <person name="Fulton B."/>
            <person name="Courtney L."/>
            <person name="Fronick C."/>
            <person name="Harrison M."/>
            <person name="Strong C."/>
            <person name="Farmer C."/>
            <person name="Delahaunty K."/>
            <person name="Markovic C."/>
            <person name="Hall O."/>
            <person name="Minx P."/>
            <person name="Tomlinson C."/>
            <person name="Mitreva M."/>
            <person name="Nelson J."/>
            <person name="Hou S."/>
            <person name="Wollam A."/>
            <person name="Pepin K.H."/>
            <person name="Johnson M."/>
            <person name="Bhonagiri V."/>
            <person name="Nash W.E."/>
            <person name="Warren W."/>
            <person name="Chinwalla A."/>
            <person name="Mardis E.R."/>
            <person name="Wilson R.K."/>
        </authorList>
    </citation>
    <scope>NUCLEOTIDE SEQUENCE [LARGE SCALE GENOMIC DNA]</scope>
    <source>
        <strain evidence="2">DSM 15176</strain>
    </source>
</reference>
<dbReference type="SUPFAM" id="SSF63829">
    <property type="entry name" value="Calcium-dependent phosphotriesterase"/>
    <property type="match status" value="1"/>
</dbReference>
<dbReference type="STRING" id="411471.SUBVAR_05752"/>
<dbReference type="PROSITE" id="PS51257">
    <property type="entry name" value="PROKAR_LIPOPROTEIN"/>
    <property type="match status" value="1"/>
</dbReference>
<dbReference type="HOGENOM" id="CLU_857714_0_0_9"/>
<gene>
    <name evidence="2" type="ORF">SUBVAR_05752</name>
</gene>
<dbReference type="AlphaFoldDB" id="D1PN37"/>
<evidence type="ECO:0008006" key="4">
    <source>
        <dbReference type="Google" id="ProtNLM"/>
    </source>
</evidence>
<accession>D1PN37</accession>
<evidence type="ECO:0000313" key="3">
    <source>
        <dbReference type="Proteomes" id="UP000003438"/>
    </source>
</evidence>
<evidence type="ECO:0000313" key="2">
    <source>
        <dbReference type="EMBL" id="EFB75972.1"/>
    </source>
</evidence>
<dbReference type="Proteomes" id="UP000003438">
    <property type="component" value="Unassembled WGS sequence"/>
</dbReference>